<dbReference type="KEGG" id="crx:CRECT_1948"/>
<dbReference type="NCBIfam" id="TIGR01082">
    <property type="entry name" value="murC"/>
    <property type="match status" value="1"/>
</dbReference>
<dbReference type="GO" id="GO:0005524">
    <property type="term" value="F:ATP binding"/>
    <property type="evidence" value="ECO:0007669"/>
    <property type="project" value="UniProtKB-KW"/>
</dbReference>
<dbReference type="InterPro" id="IPR005758">
    <property type="entry name" value="UDP-N-AcMur_Ala_ligase_MurC"/>
</dbReference>
<organism evidence="18 19">
    <name type="scientific">Campylobacter rectus</name>
    <name type="common">Wolinella recta</name>
    <dbReference type="NCBI Taxonomy" id="203"/>
    <lineage>
        <taxon>Bacteria</taxon>
        <taxon>Pseudomonadati</taxon>
        <taxon>Campylobacterota</taxon>
        <taxon>Epsilonproteobacteria</taxon>
        <taxon>Campylobacterales</taxon>
        <taxon>Campylobacteraceae</taxon>
        <taxon>Campylobacter</taxon>
    </lineage>
</organism>
<evidence type="ECO:0000256" key="3">
    <source>
        <dbReference type="ARBA" id="ARBA00012211"/>
    </source>
</evidence>
<dbReference type="InterPro" id="IPR050061">
    <property type="entry name" value="MurCDEF_pg_biosynth"/>
</dbReference>
<evidence type="ECO:0000256" key="4">
    <source>
        <dbReference type="ARBA" id="ARBA00022490"/>
    </source>
</evidence>
<dbReference type="GO" id="GO:0008763">
    <property type="term" value="F:UDP-N-acetylmuramate-L-alanine ligase activity"/>
    <property type="evidence" value="ECO:0007669"/>
    <property type="project" value="UniProtKB-UniRule"/>
</dbReference>
<dbReference type="Gene3D" id="3.40.50.720">
    <property type="entry name" value="NAD(P)-binding Rossmann-like Domain"/>
    <property type="match status" value="1"/>
</dbReference>
<dbReference type="GO" id="GO:0009252">
    <property type="term" value="P:peptidoglycan biosynthetic process"/>
    <property type="evidence" value="ECO:0007669"/>
    <property type="project" value="UniProtKB-UniRule"/>
</dbReference>
<dbReference type="InterPro" id="IPR000713">
    <property type="entry name" value="Mur_ligase_N"/>
</dbReference>
<gene>
    <name evidence="18" type="primary">murC</name>
    <name evidence="18" type="ORF">CRECT_1948</name>
</gene>
<dbReference type="SUPFAM" id="SSF53623">
    <property type="entry name" value="MurD-like peptide ligases, catalytic domain"/>
    <property type="match status" value="1"/>
</dbReference>
<evidence type="ECO:0000256" key="8">
    <source>
        <dbReference type="ARBA" id="ARBA00022840"/>
    </source>
</evidence>
<evidence type="ECO:0000256" key="2">
    <source>
        <dbReference type="ARBA" id="ARBA00004752"/>
    </source>
</evidence>
<dbReference type="InterPro" id="IPR013221">
    <property type="entry name" value="Mur_ligase_cen"/>
</dbReference>
<dbReference type="Gene3D" id="3.40.1190.10">
    <property type="entry name" value="Mur-like, catalytic domain"/>
    <property type="match status" value="1"/>
</dbReference>
<evidence type="ECO:0000256" key="5">
    <source>
        <dbReference type="ARBA" id="ARBA00022598"/>
    </source>
</evidence>
<dbReference type="AlphaFoldDB" id="A0A6G5QPG9"/>
<sequence length="506" mass="55947">MENLKQGNFNQASGLYRTTEAGGASNLQSETLAQGNLERANLSRENWAHSNLNGQTARIDERDRAKERIAERKKVHFIGIGGIGISAIARFLHEKGFIISGSDIKESPTTRELAAQGIDVITPHSKAAIKDQDFVIYSAAIKPDNIELVEARSKGLQCLSRKEALPMVLEGKRVFSVAGAHGKSTTSAMLSSLVEGSVIIGAIAKQFGSNMKYEPCDNVIFEADESDSSFLNSNPYLAVVTNAEPEHMEHYGYDLEKFHAAYRGFLERAKVRVINAEDEFLGTLKLDAVRLYPSTDITELSMIVRDFVPYTAFNLKNLGKFEVLGMGEHIAVDASLAILAALNETSLAQIRQNLLNFKGIKKRFDILTASRKFVLIDDYAHHPTEIKATLQSVFEYAKLLGITKITAIFQPHRFTRLSANLEAFKECFDGIDELVILPVYAAGETPIDINLKEEFKRYNPVMTQKVAREGEGIVFTDEFGVKNLLDDGLVIGFGAGDITYQLRGDV</sequence>
<keyword evidence="12" id="KW-0961">Cell wall biogenesis/degradation</keyword>
<evidence type="ECO:0000313" key="18">
    <source>
        <dbReference type="EMBL" id="QCD47560.1"/>
    </source>
</evidence>
<dbReference type="InterPro" id="IPR036565">
    <property type="entry name" value="Mur-like_cat_sf"/>
</dbReference>
<dbReference type="InterPro" id="IPR004101">
    <property type="entry name" value="Mur_ligase_C"/>
</dbReference>
<evidence type="ECO:0000256" key="13">
    <source>
        <dbReference type="ARBA" id="ARBA00047833"/>
    </source>
</evidence>
<dbReference type="EMBL" id="CP012543">
    <property type="protein sequence ID" value="QCD47560.1"/>
    <property type="molecule type" value="Genomic_DNA"/>
</dbReference>
<keyword evidence="10" id="KW-0573">Peptidoglycan synthesis</keyword>
<feature type="domain" description="Mur ligase N-terminal catalytic" evidence="15">
    <location>
        <begin position="74"/>
        <end position="170"/>
    </location>
</feature>
<feature type="domain" description="Mur ligase C-terminal" evidence="16">
    <location>
        <begin position="363"/>
        <end position="446"/>
    </location>
</feature>
<evidence type="ECO:0000256" key="6">
    <source>
        <dbReference type="ARBA" id="ARBA00022618"/>
    </source>
</evidence>
<evidence type="ECO:0000259" key="17">
    <source>
        <dbReference type="Pfam" id="PF08245"/>
    </source>
</evidence>
<evidence type="ECO:0000256" key="11">
    <source>
        <dbReference type="ARBA" id="ARBA00023306"/>
    </source>
</evidence>
<dbReference type="GO" id="GO:0005737">
    <property type="term" value="C:cytoplasm"/>
    <property type="evidence" value="ECO:0007669"/>
    <property type="project" value="UniProtKB-SubCell"/>
</dbReference>
<name>A0A6G5QPG9_CAMRE</name>
<dbReference type="Proteomes" id="UP000502377">
    <property type="component" value="Chromosome"/>
</dbReference>
<evidence type="ECO:0000256" key="10">
    <source>
        <dbReference type="ARBA" id="ARBA00022984"/>
    </source>
</evidence>
<reference evidence="18 19" key="1">
    <citation type="submission" date="2016-07" db="EMBL/GenBank/DDBJ databases">
        <title>Comparative genomics of the Campylobacter concisus group.</title>
        <authorList>
            <person name="Miller W.G."/>
            <person name="Yee E."/>
            <person name="Chapman M.H."/>
            <person name="Huynh S."/>
            <person name="Bono J.L."/>
            <person name="On S.L.W."/>
            <person name="StLeger J."/>
            <person name="Foster G."/>
            <person name="Parker C.T."/>
        </authorList>
    </citation>
    <scope>NUCLEOTIDE SEQUENCE [LARGE SCALE GENOMIC DNA]</scope>
    <source>
        <strain evidence="18 19">ATCC 33238</strain>
    </source>
</reference>
<dbReference type="InterPro" id="IPR036615">
    <property type="entry name" value="Mur_ligase_C_dom_sf"/>
</dbReference>
<keyword evidence="5 18" id="KW-0436">Ligase</keyword>
<dbReference type="EC" id="6.3.2.8" evidence="3 14"/>
<keyword evidence="9" id="KW-0133">Cell shape</keyword>
<keyword evidence="8" id="KW-0067">ATP-binding</keyword>
<proteinExistence type="predicted"/>
<keyword evidence="4" id="KW-0963">Cytoplasm</keyword>
<dbReference type="UniPathway" id="UPA00219"/>
<dbReference type="PANTHER" id="PTHR43445">
    <property type="entry name" value="UDP-N-ACETYLMURAMATE--L-ALANINE LIGASE-RELATED"/>
    <property type="match status" value="1"/>
</dbReference>
<dbReference type="SUPFAM" id="SSF53244">
    <property type="entry name" value="MurD-like peptide ligases, peptide-binding domain"/>
    <property type="match status" value="1"/>
</dbReference>
<comment type="pathway">
    <text evidence="2">Cell wall biogenesis; peptidoglycan biosynthesis.</text>
</comment>
<evidence type="ECO:0000313" key="19">
    <source>
        <dbReference type="Proteomes" id="UP000502377"/>
    </source>
</evidence>
<protein>
    <recommendedName>
        <fullName evidence="3 14">UDP-N-acetylmuramate--L-alanine ligase</fullName>
        <ecNumber evidence="3 14">6.3.2.8</ecNumber>
    </recommendedName>
</protein>
<dbReference type="PANTHER" id="PTHR43445:SF3">
    <property type="entry name" value="UDP-N-ACETYLMURAMATE--L-ALANINE LIGASE"/>
    <property type="match status" value="1"/>
</dbReference>
<comment type="catalytic activity">
    <reaction evidence="13">
        <text>UDP-N-acetyl-alpha-D-muramate + L-alanine + ATP = UDP-N-acetyl-alpha-D-muramoyl-L-alanine + ADP + phosphate + H(+)</text>
        <dbReference type="Rhea" id="RHEA:23372"/>
        <dbReference type="ChEBI" id="CHEBI:15378"/>
        <dbReference type="ChEBI" id="CHEBI:30616"/>
        <dbReference type="ChEBI" id="CHEBI:43474"/>
        <dbReference type="ChEBI" id="CHEBI:57972"/>
        <dbReference type="ChEBI" id="CHEBI:70757"/>
        <dbReference type="ChEBI" id="CHEBI:83898"/>
        <dbReference type="ChEBI" id="CHEBI:456216"/>
        <dbReference type="EC" id="6.3.2.8"/>
    </reaction>
</comment>
<keyword evidence="7" id="KW-0547">Nucleotide-binding</keyword>
<dbReference type="GO" id="GO:0071555">
    <property type="term" value="P:cell wall organization"/>
    <property type="evidence" value="ECO:0007669"/>
    <property type="project" value="UniProtKB-KW"/>
</dbReference>
<dbReference type="Pfam" id="PF02875">
    <property type="entry name" value="Mur_ligase_C"/>
    <property type="match status" value="1"/>
</dbReference>
<evidence type="ECO:0000256" key="1">
    <source>
        <dbReference type="ARBA" id="ARBA00004496"/>
    </source>
</evidence>
<comment type="subcellular location">
    <subcellularLocation>
        <location evidence="1">Cytoplasm</location>
    </subcellularLocation>
</comment>
<accession>A0A6G5QPG9</accession>
<keyword evidence="11" id="KW-0131">Cell cycle</keyword>
<evidence type="ECO:0000256" key="14">
    <source>
        <dbReference type="NCBIfam" id="TIGR01082"/>
    </source>
</evidence>
<evidence type="ECO:0000256" key="12">
    <source>
        <dbReference type="ARBA" id="ARBA00023316"/>
    </source>
</evidence>
<dbReference type="SUPFAM" id="SSF51984">
    <property type="entry name" value="MurCD N-terminal domain"/>
    <property type="match status" value="1"/>
</dbReference>
<dbReference type="GO" id="GO:0051301">
    <property type="term" value="P:cell division"/>
    <property type="evidence" value="ECO:0007669"/>
    <property type="project" value="UniProtKB-KW"/>
</dbReference>
<dbReference type="Gene3D" id="3.90.190.20">
    <property type="entry name" value="Mur ligase, C-terminal domain"/>
    <property type="match status" value="1"/>
</dbReference>
<dbReference type="Pfam" id="PF08245">
    <property type="entry name" value="Mur_ligase_M"/>
    <property type="match status" value="1"/>
</dbReference>
<keyword evidence="6" id="KW-0132">Cell division</keyword>
<evidence type="ECO:0000259" key="15">
    <source>
        <dbReference type="Pfam" id="PF01225"/>
    </source>
</evidence>
<dbReference type="GO" id="GO:0008360">
    <property type="term" value="P:regulation of cell shape"/>
    <property type="evidence" value="ECO:0007669"/>
    <property type="project" value="UniProtKB-KW"/>
</dbReference>
<feature type="domain" description="Mur ligase central" evidence="17">
    <location>
        <begin position="177"/>
        <end position="282"/>
    </location>
</feature>
<evidence type="ECO:0000256" key="9">
    <source>
        <dbReference type="ARBA" id="ARBA00022960"/>
    </source>
</evidence>
<evidence type="ECO:0000259" key="16">
    <source>
        <dbReference type="Pfam" id="PF02875"/>
    </source>
</evidence>
<dbReference type="Pfam" id="PF01225">
    <property type="entry name" value="Mur_ligase"/>
    <property type="match status" value="1"/>
</dbReference>
<evidence type="ECO:0000256" key="7">
    <source>
        <dbReference type="ARBA" id="ARBA00022741"/>
    </source>
</evidence>